<accession>A0AC58S4A8</accession>
<reference evidence="1" key="1">
    <citation type="journal article" date="2014" name="Nat. Commun.">
        <title>The tobacco genome sequence and its comparison with those of tomato and potato.</title>
        <authorList>
            <person name="Sierro N."/>
            <person name="Battey J.N."/>
            <person name="Ouadi S."/>
            <person name="Bakaher N."/>
            <person name="Bovet L."/>
            <person name="Willig A."/>
            <person name="Goepfert S."/>
            <person name="Peitsch M.C."/>
            <person name="Ivanov N.V."/>
        </authorList>
    </citation>
    <scope>NUCLEOTIDE SEQUENCE [LARGE SCALE GENOMIC DNA]</scope>
</reference>
<name>A0AC58S4A8_TOBAC</name>
<proteinExistence type="predicted"/>
<dbReference type="RefSeq" id="XP_075079814.1">
    <property type="nucleotide sequence ID" value="XM_075223713.1"/>
</dbReference>
<organism evidence="1 2">
    <name type="scientific">Nicotiana tabacum</name>
    <name type="common">Common tobacco</name>
    <dbReference type="NCBI Taxonomy" id="4097"/>
    <lineage>
        <taxon>Eukaryota</taxon>
        <taxon>Viridiplantae</taxon>
        <taxon>Streptophyta</taxon>
        <taxon>Embryophyta</taxon>
        <taxon>Tracheophyta</taxon>
        <taxon>Spermatophyta</taxon>
        <taxon>Magnoliopsida</taxon>
        <taxon>eudicotyledons</taxon>
        <taxon>Gunneridae</taxon>
        <taxon>Pentapetalae</taxon>
        <taxon>asterids</taxon>
        <taxon>lamiids</taxon>
        <taxon>Solanales</taxon>
        <taxon>Solanaceae</taxon>
        <taxon>Nicotianoideae</taxon>
        <taxon>Nicotianeae</taxon>
        <taxon>Nicotiana</taxon>
    </lineage>
</organism>
<reference evidence="2" key="2">
    <citation type="submission" date="2025-08" db="UniProtKB">
        <authorList>
            <consortium name="RefSeq"/>
        </authorList>
    </citation>
    <scope>IDENTIFICATION</scope>
    <source>
        <tissue evidence="2">Leaf</tissue>
    </source>
</reference>
<evidence type="ECO:0000313" key="2">
    <source>
        <dbReference type="RefSeq" id="XP_075079814.1"/>
    </source>
</evidence>
<keyword evidence="1" id="KW-1185">Reference proteome</keyword>
<protein>
    <submittedName>
        <fullName evidence="2">Uncharacterized protein LOC142165078</fullName>
    </submittedName>
</protein>
<dbReference type="Proteomes" id="UP000790787">
    <property type="component" value="Chromosome 10"/>
</dbReference>
<sequence>MDFEMRRKRVMPGTSRIREVAREVLGVSKSFSGGHKGDWWWNEKVQGKVEAKKAAYLKLVERIDEEQKRADREGYKKVRKEAKLAVTAAKTAAFGRLYEEIGDKSGHKKLYRLTKVRERKSRDLDQVRCIKDKDVRLRV</sequence>
<gene>
    <name evidence="2" type="primary">LOC142165078</name>
</gene>
<evidence type="ECO:0000313" key="1">
    <source>
        <dbReference type="Proteomes" id="UP000790787"/>
    </source>
</evidence>